<dbReference type="PROSITE" id="PS50135">
    <property type="entry name" value="ZF_ZZ_2"/>
    <property type="match status" value="1"/>
</dbReference>
<dbReference type="GO" id="GO:0005886">
    <property type="term" value="C:plasma membrane"/>
    <property type="evidence" value="ECO:0007669"/>
    <property type="project" value="TreeGrafter"/>
</dbReference>
<dbReference type="EMBL" id="CAXITT010000590">
    <property type="protein sequence ID" value="CAL1544013.1"/>
    <property type="molecule type" value="Genomic_DNA"/>
</dbReference>
<keyword evidence="6 8" id="KW-0863">Zinc-finger</keyword>
<feature type="region of interest" description="Disordered" evidence="9">
    <location>
        <begin position="138"/>
        <end position="167"/>
    </location>
</feature>
<evidence type="ECO:0000256" key="6">
    <source>
        <dbReference type="ARBA" id="ARBA00022771"/>
    </source>
</evidence>
<protein>
    <recommendedName>
        <fullName evidence="3">RING-type E3 ubiquitin transferase</fullName>
        <ecNumber evidence="3">2.3.2.27</ecNumber>
    </recommendedName>
</protein>
<dbReference type="SUPFAM" id="SSF57850">
    <property type="entry name" value="RING/U-box"/>
    <property type="match status" value="1"/>
</dbReference>
<feature type="compositionally biased region" description="Basic and acidic residues" evidence="9">
    <location>
        <begin position="261"/>
        <end position="277"/>
    </location>
</feature>
<keyword evidence="12" id="KW-1185">Reference proteome</keyword>
<dbReference type="Pfam" id="PF00569">
    <property type="entry name" value="ZZ"/>
    <property type="match status" value="1"/>
</dbReference>
<name>A0AAV2IGI3_LYMST</name>
<accession>A0AAV2IGI3</accession>
<evidence type="ECO:0000256" key="8">
    <source>
        <dbReference type="PROSITE-ProRule" id="PRU00228"/>
    </source>
</evidence>
<reference evidence="11 12" key="1">
    <citation type="submission" date="2024-04" db="EMBL/GenBank/DDBJ databases">
        <authorList>
            <consortium name="Genoscope - CEA"/>
            <person name="William W."/>
        </authorList>
    </citation>
    <scope>NUCLEOTIDE SEQUENCE [LARGE SCALE GENOMIC DNA]</scope>
</reference>
<feature type="region of interest" description="Disordered" evidence="9">
    <location>
        <begin position="369"/>
        <end position="402"/>
    </location>
</feature>
<keyword evidence="7" id="KW-0862">Zinc</keyword>
<proteinExistence type="inferred from homology"/>
<evidence type="ECO:0000256" key="3">
    <source>
        <dbReference type="ARBA" id="ARBA00012483"/>
    </source>
</evidence>
<comment type="similarity">
    <text evidence="2">Belongs to the KCMF1 family.</text>
</comment>
<feature type="region of interest" description="Disordered" evidence="9">
    <location>
        <begin position="254"/>
        <end position="300"/>
    </location>
</feature>
<dbReference type="PANTHER" id="PTHR12268:SF13">
    <property type="entry name" value="E3 UBIQUITIN-PROTEIN LIGASE KCMF1"/>
    <property type="match status" value="1"/>
</dbReference>
<keyword evidence="4" id="KW-0808">Transferase</keyword>
<gene>
    <name evidence="11" type="ORF">GSLYS_00017526001</name>
</gene>
<dbReference type="InterPro" id="IPR000433">
    <property type="entry name" value="Znf_ZZ"/>
</dbReference>
<dbReference type="InterPro" id="IPR043145">
    <property type="entry name" value="Znf_ZZ_sf"/>
</dbReference>
<keyword evidence="5" id="KW-0479">Metal-binding</keyword>
<evidence type="ECO:0000256" key="9">
    <source>
        <dbReference type="SAM" id="MobiDB-lite"/>
    </source>
</evidence>
<evidence type="ECO:0000256" key="4">
    <source>
        <dbReference type="ARBA" id="ARBA00022679"/>
    </source>
</evidence>
<organism evidence="11 12">
    <name type="scientific">Lymnaea stagnalis</name>
    <name type="common">Great pond snail</name>
    <name type="synonym">Helix stagnalis</name>
    <dbReference type="NCBI Taxonomy" id="6523"/>
    <lineage>
        <taxon>Eukaryota</taxon>
        <taxon>Metazoa</taxon>
        <taxon>Spiralia</taxon>
        <taxon>Lophotrochozoa</taxon>
        <taxon>Mollusca</taxon>
        <taxon>Gastropoda</taxon>
        <taxon>Heterobranchia</taxon>
        <taxon>Euthyneura</taxon>
        <taxon>Panpulmonata</taxon>
        <taxon>Hygrophila</taxon>
        <taxon>Lymnaeoidea</taxon>
        <taxon>Lymnaeidae</taxon>
        <taxon>Lymnaea</taxon>
    </lineage>
</organism>
<dbReference type="GO" id="GO:0061630">
    <property type="term" value="F:ubiquitin protein ligase activity"/>
    <property type="evidence" value="ECO:0007669"/>
    <property type="project" value="UniProtKB-EC"/>
</dbReference>
<dbReference type="GO" id="GO:0099536">
    <property type="term" value="P:synaptic signaling"/>
    <property type="evidence" value="ECO:0007669"/>
    <property type="project" value="TreeGrafter"/>
</dbReference>
<dbReference type="PROSITE" id="PS01357">
    <property type="entry name" value="ZF_ZZ_1"/>
    <property type="match status" value="1"/>
</dbReference>
<evidence type="ECO:0000259" key="10">
    <source>
        <dbReference type="PROSITE" id="PS50135"/>
    </source>
</evidence>
<evidence type="ECO:0000313" key="12">
    <source>
        <dbReference type="Proteomes" id="UP001497497"/>
    </source>
</evidence>
<dbReference type="Proteomes" id="UP001497497">
    <property type="component" value="Unassembled WGS sequence"/>
</dbReference>
<dbReference type="CDD" id="cd02338">
    <property type="entry name" value="ZZ_PCMF_like"/>
    <property type="match status" value="1"/>
</dbReference>
<dbReference type="InterPro" id="IPR050774">
    <property type="entry name" value="KCMF1/Dystrophin"/>
</dbReference>
<evidence type="ECO:0000256" key="2">
    <source>
        <dbReference type="ARBA" id="ARBA00010938"/>
    </source>
</evidence>
<evidence type="ECO:0000256" key="7">
    <source>
        <dbReference type="ARBA" id="ARBA00022833"/>
    </source>
</evidence>
<dbReference type="GO" id="GO:0008270">
    <property type="term" value="F:zinc ion binding"/>
    <property type="evidence" value="ECO:0007669"/>
    <property type="project" value="UniProtKB-KW"/>
</dbReference>
<feature type="domain" description="ZZ-type" evidence="10">
    <location>
        <begin position="4"/>
        <end position="60"/>
    </location>
</feature>
<dbReference type="Gene3D" id="3.30.60.90">
    <property type="match status" value="1"/>
</dbReference>
<sequence length="513" mass="55397">MSRHEGVSCDSCMKGNFRGKRYKCLICYDYDLCSTCYDAGATTTRHTTDHPMQCILTRADFDVYYGGEALTAEQPQSYTCPHCSKMGFSESSLHEHVSADHADTSAEVVCPICASLPGGDPNHVTDDFASHLTVEHRTPRDFDEPPGLRHVRRIPHPGRGVGGSRTRRANMQHFGSGASTLTGLSPSSRENMDPIAELLSQLSSVRSRAAAAQSVSSQLQQLEMQLQSTRSVTNYWGLSPQTLNQDTFLHLTGIRSTSDNSRAERQQLERLPRRQAEASKPPATNNTVPSQPEPASIPTTATKTDSQFLLTKLCAETAGCDLGANGGENDISQRNVFVQELLLATLTEQLSLITEGDGEDPSSILEALRSPESDVEQEASPVQKENRNTNESHSKHRSTKTVDKAVGGAVEKVPGNYGARPVSSGTYRESSWGHVSNAATARQVCSPITVPNSVAVHGPNLGSSGGVNMMQSRASSTPHGGRERSLNPATAKRSMLKHMPPQRGASDTDPPPH</sequence>
<feature type="compositionally biased region" description="Basic and acidic residues" evidence="9">
    <location>
        <begin position="384"/>
        <end position="393"/>
    </location>
</feature>
<dbReference type="Pfam" id="PF05605">
    <property type="entry name" value="zf-Di19"/>
    <property type="match status" value="1"/>
</dbReference>
<dbReference type="PANTHER" id="PTHR12268">
    <property type="entry name" value="E3 UBIQUITIN-PROTEIN LIGASE KCMF1"/>
    <property type="match status" value="1"/>
</dbReference>
<dbReference type="AlphaFoldDB" id="A0AAV2IGI3"/>
<evidence type="ECO:0000256" key="1">
    <source>
        <dbReference type="ARBA" id="ARBA00000900"/>
    </source>
</evidence>
<evidence type="ECO:0000256" key="5">
    <source>
        <dbReference type="ARBA" id="ARBA00022723"/>
    </source>
</evidence>
<dbReference type="InterPro" id="IPR008598">
    <property type="entry name" value="Di19_Zn-bd"/>
</dbReference>
<dbReference type="GO" id="GO:0045202">
    <property type="term" value="C:synapse"/>
    <property type="evidence" value="ECO:0007669"/>
    <property type="project" value="GOC"/>
</dbReference>
<feature type="region of interest" description="Disordered" evidence="9">
    <location>
        <begin position="470"/>
        <end position="513"/>
    </location>
</feature>
<dbReference type="SMART" id="SM00291">
    <property type="entry name" value="ZnF_ZZ"/>
    <property type="match status" value="1"/>
</dbReference>
<dbReference type="EC" id="2.3.2.27" evidence="3"/>
<feature type="compositionally biased region" description="Basic and acidic residues" evidence="9">
    <location>
        <begin position="138"/>
        <end position="147"/>
    </location>
</feature>
<evidence type="ECO:0000313" key="11">
    <source>
        <dbReference type="EMBL" id="CAL1544013.1"/>
    </source>
</evidence>
<comment type="caution">
    <text evidence="11">The sequence shown here is derived from an EMBL/GenBank/DDBJ whole genome shotgun (WGS) entry which is preliminary data.</text>
</comment>
<comment type="catalytic activity">
    <reaction evidence="1">
        <text>S-ubiquitinyl-[E2 ubiquitin-conjugating enzyme]-L-cysteine + [acceptor protein]-L-lysine = [E2 ubiquitin-conjugating enzyme]-L-cysteine + N(6)-ubiquitinyl-[acceptor protein]-L-lysine.</text>
        <dbReference type="EC" id="2.3.2.27"/>
    </reaction>
</comment>